<accession>A0A3P3EB34</accession>
<protein>
    <submittedName>
        <fullName evidence="1">Uncharacterized protein</fullName>
    </submittedName>
</protein>
<dbReference type="EMBL" id="RQXU01000025">
    <property type="protein sequence ID" value="RRH82308.1"/>
    <property type="molecule type" value="Genomic_DNA"/>
</dbReference>
<sequence>MAKALTAARRYRCYYTPRDKLGHLSQSDTGYLPFVQLRAANAEDAQVAAIHVTGCPVADVVRLEHAS</sequence>
<dbReference type="AlphaFoldDB" id="A0A3P3EB34"/>
<name>A0A3P3EB34_9BURK</name>
<organism evidence="1 2">
    <name type="scientific">Variovorax beijingensis</name>
    <dbReference type="NCBI Taxonomy" id="2496117"/>
    <lineage>
        <taxon>Bacteria</taxon>
        <taxon>Pseudomonadati</taxon>
        <taxon>Pseudomonadota</taxon>
        <taxon>Betaproteobacteria</taxon>
        <taxon>Burkholderiales</taxon>
        <taxon>Comamonadaceae</taxon>
        <taxon>Variovorax</taxon>
    </lineage>
</organism>
<reference evidence="1 2" key="1">
    <citation type="submission" date="2018-11" db="EMBL/GenBank/DDBJ databases">
        <title>The genome of Variovorax sp T529.</title>
        <authorList>
            <person name="Gao J."/>
        </authorList>
    </citation>
    <scope>NUCLEOTIDE SEQUENCE [LARGE SCALE GENOMIC DNA]</scope>
    <source>
        <strain evidence="1 2">T529</strain>
    </source>
</reference>
<dbReference type="Proteomes" id="UP000271590">
    <property type="component" value="Unassembled WGS sequence"/>
</dbReference>
<proteinExistence type="predicted"/>
<gene>
    <name evidence="1" type="ORF">EH244_27040</name>
</gene>
<evidence type="ECO:0000313" key="1">
    <source>
        <dbReference type="EMBL" id="RRH82308.1"/>
    </source>
</evidence>
<comment type="caution">
    <text evidence="1">The sequence shown here is derived from an EMBL/GenBank/DDBJ whole genome shotgun (WGS) entry which is preliminary data.</text>
</comment>
<dbReference type="RefSeq" id="WP_124961395.1">
    <property type="nucleotide sequence ID" value="NZ_RQXU01000025.1"/>
</dbReference>
<evidence type="ECO:0000313" key="2">
    <source>
        <dbReference type="Proteomes" id="UP000271590"/>
    </source>
</evidence>